<evidence type="ECO:0000313" key="7">
    <source>
        <dbReference type="Proteomes" id="UP000824150"/>
    </source>
</evidence>
<dbReference type="GO" id="GO:0030288">
    <property type="term" value="C:outer membrane-bounded periplasmic space"/>
    <property type="evidence" value="ECO:0007669"/>
    <property type="project" value="UniProtKB-ARBA"/>
</dbReference>
<keyword evidence="2" id="KW-0813">Transport</keyword>
<dbReference type="Pfam" id="PF00496">
    <property type="entry name" value="SBP_bac_5"/>
    <property type="match status" value="1"/>
</dbReference>
<feature type="signal peptide" evidence="4">
    <location>
        <begin position="1"/>
        <end position="20"/>
    </location>
</feature>
<feature type="chain" id="PRO_5039579512" evidence="4">
    <location>
        <begin position="21"/>
        <end position="519"/>
    </location>
</feature>
<dbReference type="Proteomes" id="UP000824150">
    <property type="component" value="Unassembled WGS sequence"/>
</dbReference>
<evidence type="ECO:0000256" key="4">
    <source>
        <dbReference type="SAM" id="SignalP"/>
    </source>
</evidence>
<dbReference type="SUPFAM" id="SSF53850">
    <property type="entry name" value="Periplasmic binding protein-like II"/>
    <property type="match status" value="1"/>
</dbReference>
<feature type="domain" description="Solute-binding protein family 5" evidence="5">
    <location>
        <begin position="78"/>
        <end position="441"/>
    </location>
</feature>
<proteinExistence type="inferred from homology"/>
<dbReference type="GO" id="GO:1904680">
    <property type="term" value="F:peptide transmembrane transporter activity"/>
    <property type="evidence" value="ECO:0007669"/>
    <property type="project" value="TreeGrafter"/>
</dbReference>
<evidence type="ECO:0000256" key="3">
    <source>
        <dbReference type="ARBA" id="ARBA00022729"/>
    </source>
</evidence>
<dbReference type="InterPro" id="IPR039424">
    <property type="entry name" value="SBP_5"/>
</dbReference>
<name>A0A9E2KN02_9GAMM</name>
<dbReference type="GO" id="GO:0043190">
    <property type="term" value="C:ATP-binding cassette (ABC) transporter complex"/>
    <property type="evidence" value="ECO:0007669"/>
    <property type="project" value="InterPro"/>
</dbReference>
<dbReference type="Gene3D" id="3.40.190.10">
    <property type="entry name" value="Periplasmic binding protein-like II"/>
    <property type="match status" value="1"/>
</dbReference>
<dbReference type="Gene3D" id="3.10.105.10">
    <property type="entry name" value="Dipeptide-binding Protein, Domain 3"/>
    <property type="match status" value="1"/>
</dbReference>
<comment type="similarity">
    <text evidence="1">Belongs to the bacterial solute-binding protein 5 family.</text>
</comment>
<reference evidence="6" key="1">
    <citation type="journal article" date="2021" name="PeerJ">
        <title>Extensive microbial diversity within the chicken gut microbiome revealed by metagenomics and culture.</title>
        <authorList>
            <person name="Gilroy R."/>
            <person name="Ravi A."/>
            <person name="Getino M."/>
            <person name="Pursley I."/>
            <person name="Horton D.L."/>
            <person name="Alikhan N.F."/>
            <person name="Baker D."/>
            <person name="Gharbi K."/>
            <person name="Hall N."/>
            <person name="Watson M."/>
            <person name="Adriaenssens E.M."/>
            <person name="Foster-Nyarko E."/>
            <person name="Jarju S."/>
            <person name="Secka A."/>
            <person name="Antonio M."/>
            <person name="Oren A."/>
            <person name="Chaudhuri R.R."/>
            <person name="La Ragione R."/>
            <person name="Hildebrand F."/>
            <person name="Pallen M.J."/>
        </authorList>
    </citation>
    <scope>NUCLEOTIDE SEQUENCE</scope>
    <source>
        <strain evidence="6">687</strain>
    </source>
</reference>
<comment type="caution">
    <text evidence="6">The sequence shown here is derived from an EMBL/GenBank/DDBJ whole genome shotgun (WGS) entry which is preliminary data.</text>
</comment>
<dbReference type="InterPro" id="IPR030678">
    <property type="entry name" value="Peptide/Ni-bd"/>
</dbReference>
<dbReference type="EMBL" id="JAHLFG010000018">
    <property type="protein sequence ID" value="MBU3826153.1"/>
    <property type="molecule type" value="Genomic_DNA"/>
</dbReference>
<evidence type="ECO:0000313" key="6">
    <source>
        <dbReference type="EMBL" id="MBU3826153.1"/>
    </source>
</evidence>
<dbReference type="PANTHER" id="PTHR30290">
    <property type="entry name" value="PERIPLASMIC BINDING COMPONENT OF ABC TRANSPORTER"/>
    <property type="match status" value="1"/>
</dbReference>
<sequence length="519" mass="57185">MNFSKSKLFAALCAAVFAVAAISDASAALSRKPQDNLIFASTNDPLGLDPALVDDNDSGKINCNIYESLLRFEDNSTNVVPGLAESYTVSPDGLTYTFKLRQGIRFHDGSPFNAEAVKFNIDRQMPENVIPKMSYAGLVYGDVAKSEVIDEYTIAITLKKKSTPFLHNIAMTYAAPIVSPTALKEYGNNVMEHPCGTGPYKFVAWDKGQQVILTRNEDYWGEPAKVQNLIFRTMPETSARVVALNNGEVDIINGIDANVIPEIQQAGNQLFSAPAMSTQYMFFNVNAKHNSITKNKAVRVAIAKAINVPEMVQSLYKGYDSPAKTFLPTFIPGYSDKVSPVSYDPEAAKKELADLGVKKLTIITYSGARLYNTVGGQVLAEAIQAYLKAVGVESDVLVYDWATYKNKLLTDEFDLGFMGWNGDNGDPDNFMNLFASDDPINNQGVWVNQEYRDLVAQGVNVQDGPERNAIYEKAEQIIAEELPFLPISHPRFLAAMRPNIEGFAIHPTGMTYLDKVKKN</sequence>
<organism evidence="6 7">
    <name type="scientific">Candidatus Anaerobiospirillum merdipullorum</name>
    <dbReference type="NCBI Taxonomy" id="2838450"/>
    <lineage>
        <taxon>Bacteria</taxon>
        <taxon>Pseudomonadati</taxon>
        <taxon>Pseudomonadota</taxon>
        <taxon>Gammaproteobacteria</taxon>
        <taxon>Aeromonadales</taxon>
        <taxon>Succinivibrionaceae</taxon>
        <taxon>Anaerobiospirillum</taxon>
    </lineage>
</organism>
<dbReference type="PIRSF" id="PIRSF002741">
    <property type="entry name" value="MppA"/>
    <property type="match status" value="1"/>
</dbReference>
<keyword evidence="3 4" id="KW-0732">Signal</keyword>
<dbReference type="CDD" id="cd08493">
    <property type="entry name" value="PBP2_DppA_like"/>
    <property type="match status" value="1"/>
</dbReference>
<dbReference type="GO" id="GO:0015833">
    <property type="term" value="P:peptide transport"/>
    <property type="evidence" value="ECO:0007669"/>
    <property type="project" value="TreeGrafter"/>
</dbReference>
<accession>A0A9E2KN02</accession>
<evidence type="ECO:0000259" key="5">
    <source>
        <dbReference type="Pfam" id="PF00496"/>
    </source>
</evidence>
<protein>
    <submittedName>
        <fullName evidence="6">ABC transporter substrate-binding protein</fullName>
    </submittedName>
</protein>
<evidence type="ECO:0000256" key="1">
    <source>
        <dbReference type="ARBA" id="ARBA00005695"/>
    </source>
</evidence>
<dbReference type="PANTHER" id="PTHR30290:SF9">
    <property type="entry name" value="OLIGOPEPTIDE-BINDING PROTEIN APPA"/>
    <property type="match status" value="1"/>
</dbReference>
<dbReference type="Gene3D" id="3.90.76.10">
    <property type="entry name" value="Dipeptide-binding Protein, Domain 1"/>
    <property type="match status" value="1"/>
</dbReference>
<reference evidence="6" key="2">
    <citation type="submission" date="2021-04" db="EMBL/GenBank/DDBJ databases">
        <authorList>
            <person name="Gilroy R."/>
        </authorList>
    </citation>
    <scope>NUCLEOTIDE SEQUENCE</scope>
    <source>
        <strain evidence="6">687</strain>
    </source>
</reference>
<dbReference type="AlphaFoldDB" id="A0A9E2KN02"/>
<evidence type="ECO:0000256" key="2">
    <source>
        <dbReference type="ARBA" id="ARBA00022448"/>
    </source>
</evidence>
<dbReference type="InterPro" id="IPR000914">
    <property type="entry name" value="SBP_5_dom"/>
</dbReference>
<gene>
    <name evidence="6" type="ORF">IAA31_01470</name>
</gene>